<dbReference type="GO" id="GO:0008270">
    <property type="term" value="F:zinc ion binding"/>
    <property type="evidence" value="ECO:0007669"/>
    <property type="project" value="UniProtKB-KW"/>
</dbReference>
<keyword evidence="3" id="KW-0479">Metal-binding</keyword>
<evidence type="ECO:0000259" key="11">
    <source>
        <dbReference type="PROSITE" id="PS50089"/>
    </source>
</evidence>
<evidence type="ECO:0000256" key="5">
    <source>
        <dbReference type="ARBA" id="ARBA00022833"/>
    </source>
</evidence>
<feature type="domain" description="RING-type" evidence="11">
    <location>
        <begin position="256"/>
        <end position="299"/>
    </location>
</feature>
<keyword evidence="13" id="KW-1185">Reference proteome</keyword>
<feature type="transmembrane region" description="Helical" evidence="9">
    <location>
        <begin position="185"/>
        <end position="210"/>
    </location>
</feature>
<evidence type="ECO:0000256" key="4">
    <source>
        <dbReference type="ARBA" id="ARBA00022771"/>
    </source>
</evidence>
<sequence length="316" mass="36333">MNFQKFSIFSLLLQRTIAECIFCSIFDTDFIYIKESNTYCPKNSSCAEICNGFITPSNQICSRSDSNCLKYFHIESPGDIDILKIPAGNFCTWVLDLRIRGIHYSSINAQTTDRLYLKINCFISEDRSCNAKEFNLFNNQKQHINVTGSYYEILALSMTTSNDLRFKLSWNKVDAGSDDREKFTIIILSVFLVIFFIVVLCIVMCLACIIKKKRSNRRMTRVENYEVVPGDSSFVSNIDTSIPSTLFCNKTLIDPCCICFERLTFGCFVRELPCKHLFHTPCIDEWINLKKNVSMCPLCLKLIFDIQNKSESSINN</sequence>
<keyword evidence="7 9" id="KW-0472">Membrane</keyword>
<accession>A0A1R2B0R2</accession>
<dbReference type="Pfam" id="PF13639">
    <property type="entry name" value="zf-RING_2"/>
    <property type="match status" value="1"/>
</dbReference>
<dbReference type="PANTHER" id="PTHR46539:SF1">
    <property type="entry name" value="E3 UBIQUITIN-PROTEIN LIGASE ATL42"/>
    <property type="match status" value="1"/>
</dbReference>
<comment type="caution">
    <text evidence="12">The sequence shown here is derived from an EMBL/GenBank/DDBJ whole genome shotgun (WGS) entry which is preliminary data.</text>
</comment>
<feature type="chain" id="PRO_5012525993" description="RING-type domain-containing protein" evidence="10">
    <location>
        <begin position="19"/>
        <end position="316"/>
    </location>
</feature>
<evidence type="ECO:0000256" key="9">
    <source>
        <dbReference type="SAM" id="Phobius"/>
    </source>
</evidence>
<evidence type="ECO:0000256" key="2">
    <source>
        <dbReference type="ARBA" id="ARBA00022692"/>
    </source>
</evidence>
<keyword evidence="5" id="KW-0862">Zinc</keyword>
<dbReference type="PANTHER" id="PTHR46539">
    <property type="entry name" value="E3 UBIQUITIN-PROTEIN LIGASE ATL42"/>
    <property type="match status" value="1"/>
</dbReference>
<dbReference type="SMART" id="SM00184">
    <property type="entry name" value="RING"/>
    <property type="match status" value="1"/>
</dbReference>
<keyword evidence="4 8" id="KW-0863">Zinc-finger</keyword>
<dbReference type="SUPFAM" id="SSF57850">
    <property type="entry name" value="RING/U-box"/>
    <property type="match status" value="1"/>
</dbReference>
<dbReference type="PROSITE" id="PS50089">
    <property type="entry name" value="ZF_RING_2"/>
    <property type="match status" value="1"/>
</dbReference>
<dbReference type="GO" id="GO:0016020">
    <property type="term" value="C:membrane"/>
    <property type="evidence" value="ECO:0007669"/>
    <property type="project" value="UniProtKB-SubCell"/>
</dbReference>
<dbReference type="OrthoDB" id="439844at2759"/>
<evidence type="ECO:0000256" key="6">
    <source>
        <dbReference type="ARBA" id="ARBA00022989"/>
    </source>
</evidence>
<feature type="signal peptide" evidence="10">
    <location>
        <begin position="1"/>
        <end position="18"/>
    </location>
</feature>
<dbReference type="EMBL" id="MPUH01001093">
    <property type="protein sequence ID" value="OMJ70383.1"/>
    <property type="molecule type" value="Genomic_DNA"/>
</dbReference>
<keyword evidence="2 9" id="KW-0812">Transmembrane</keyword>
<dbReference type="InterPro" id="IPR001841">
    <property type="entry name" value="Znf_RING"/>
</dbReference>
<protein>
    <recommendedName>
        <fullName evidence="11">RING-type domain-containing protein</fullName>
    </recommendedName>
</protein>
<dbReference type="Gene3D" id="3.30.40.10">
    <property type="entry name" value="Zinc/RING finger domain, C3HC4 (zinc finger)"/>
    <property type="match status" value="1"/>
</dbReference>
<evidence type="ECO:0000313" key="12">
    <source>
        <dbReference type="EMBL" id="OMJ70383.1"/>
    </source>
</evidence>
<evidence type="ECO:0000256" key="1">
    <source>
        <dbReference type="ARBA" id="ARBA00004370"/>
    </source>
</evidence>
<dbReference type="Proteomes" id="UP000187209">
    <property type="component" value="Unassembled WGS sequence"/>
</dbReference>
<evidence type="ECO:0000256" key="3">
    <source>
        <dbReference type="ARBA" id="ARBA00022723"/>
    </source>
</evidence>
<organism evidence="12 13">
    <name type="scientific">Stentor coeruleus</name>
    <dbReference type="NCBI Taxonomy" id="5963"/>
    <lineage>
        <taxon>Eukaryota</taxon>
        <taxon>Sar</taxon>
        <taxon>Alveolata</taxon>
        <taxon>Ciliophora</taxon>
        <taxon>Postciliodesmatophora</taxon>
        <taxon>Heterotrichea</taxon>
        <taxon>Heterotrichida</taxon>
        <taxon>Stentoridae</taxon>
        <taxon>Stentor</taxon>
    </lineage>
</organism>
<reference evidence="12 13" key="1">
    <citation type="submission" date="2016-11" db="EMBL/GenBank/DDBJ databases">
        <title>The macronuclear genome of Stentor coeruleus: a giant cell with tiny introns.</title>
        <authorList>
            <person name="Slabodnick M."/>
            <person name="Ruby J.G."/>
            <person name="Reiff S.B."/>
            <person name="Swart E.C."/>
            <person name="Gosai S."/>
            <person name="Prabakaran S."/>
            <person name="Witkowska E."/>
            <person name="Larue G.E."/>
            <person name="Fisher S."/>
            <person name="Freeman R.M."/>
            <person name="Gunawardena J."/>
            <person name="Chu W."/>
            <person name="Stover N.A."/>
            <person name="Gregory B.D."/>
            <person name="Nowacki M."/>
            <person name="Derisi J."/>
            <person name="Roy S.W."/>
            <person name="Marshall W.F."/>
            <person name="Sood P."/>
        </authorList>
    </citation>
    <scope>NUCLEOTIDE SEQUENCE [LARGE SCALE GENOMIC DNA]</scope>
    <source>
        <strain evidence="12">WM001</strain>
    </source>
</reference>
<evidence type="ECO:0000313" key="13">
    <source>
        <dbReference type="Proteomes" id="UP000187209"/>
    </source>
</evidence>
<keyword evidence="6 9" id="KW-1133">Transmembrane helix</keyword>
<evidence type="ECO:0000256" key="8">
    <source>
        <dbReference type="PROSITE-ProRule" id="PRU00175"/>
    </source>
</evidence>
<dbReference type="InterPro" id="IPR013083">
    <property type="entry name" value="Znf_RING/FYVE/PHD"/>
</dbReference>
<keyword evidence="10" id="KW-0732">Signal</keyword>
<evidence type="ECO:0000256" key="7">
    <source>
        <dbReference type="ARBA" id="ARBA00023136"/>
    </source>
</evidence>
<dbReference type="AlphaFoldDB" id="A0A1R2B0R2"/>
<gene>
    <name evidence="12" type="ORF">SteCoe_31655</name>
</gene>
<name>A0A1R2B0R2_9CILI</name>
<comment type="subcellular location">
    <subcellularLocation>
        <location evidence="1">Membrane</location>
    </subcellularLocation>
</comment>
<evidence type="ECO:0000256" key="10">
    <source>
        <dbReference type="SAM" id="SignalP"/>
    </source>
</evidence>
<proteinExistence type="predicted"/>